<dbReference type="AlphaFoldDB" id="A0AA38XR12"/>
<accession>A0AA38XR12</accession>
<feature type="region of interest" description="Disordered" evidence="5">
    <location>
        <begin position="1"/>
        <end position="20"/>
    </location>
</feature>
<dbReference type="SUPFAM" id="SSF53850">
    <property type="entry name" value="Periplasmic binding protein-like II"/>
    <property type="match status" value="1"/>
</dbReference>
<proteinExistence type="inferred from homology"/>
<dbReference type="EMBL" id="JAPDRN010000144">
    <property type="protein sequence ID" value="KAJ9618169.1"/>
    <property type="molecule type" value="Genomic_DNA"/>
</dbReference>
<dbReference type="InterPro" id="IPR036388">
    <property type="entry name" value="WH-like_DNA-bd_sf"/>
</dbReference>
<keyword evidence="3" id="KW-0238">DNA-binding</keyword>
<evidence type="ECO:0000256" key="1">
    <source>
        <dbReference type="ARBA" id="ARBA00009437"/>
    </source>
</evidence>
<dbReference type="SUPFAM" id="SSF46785">
    <property type="entry name" value="Winged helix' DNA-binding domain"/>
    <property type="match status" value="1"/>
</dbReference>
<dbReference type="PROSITE" id="PS50931">
    <property type="entry name" value="HTH_LYSR"/>
    <property type="match status" value="1"/>
</dbReference>
<gene>
    <name evidence="7" type="ORF">H2204_013124</name>
</gene>
<dbReference type="Gene3D" id="3.40.190.10">
    <property type="entry name" value="Periplasmic binding protein-like II"/>
    <property type="match status" value="2"/>
</dbReference>
<organism evidence="7">
    <name type="scientific">Knufia peltigerae</name>
    <dbReference type="NCBI Taxonomy" id="1002370"/>
    <lineage>
        <taxon>Eukaryota</taxon>
        <taxon>Fungi</taxon>
        <taxon>Dikarya</taxon>
        <taxon>Ascomycota</taxon>
        <taxon>Pezizomycotina</taxon>
        <taxon>Eurotiomycetes</taxon>
        <taxon>Chaetothyriomycetidae</taxon>
        <taxon>Chaetothyriales</taxon>
        <taxon>Trichomeriaceae</taxon>
        <taxon>Knufia</taxon>
    </lineage>
</organism>
<dbReference type="PRINTS" id="PR00039">
    <property type="entry name" value="HTHLYSR"/>
</dbReference>
<dbReference type="GO" id="GO:0006351">
    <property type="term" value="P:DNA-templated transcription"/>
    <property type="evidence" value="ECO:0007669"/>
    <property type="project" value="TreeGrafter"/>
</dbReference>
<keyword evidence="2" id="KW-0805">Transcription regulation</keyword>
<protein>
    <recommendedName>
        <fullName evidence="6">HTH lysR-type domain-containing protein</fullName>
    </recommendedName>
</protein>
<comment type="similarity">
    <text evidence="1">Belongs to the LysR transcriptional regulatory family.</text>
</comment>
<feature type="compositionally biased region" description="Polar residues" evidence="5">
    <location>
        <begin position="9"/>
        <end position="20"/>
    </location>
</feature>
<dbReference type="GO" id="GO:0043565">
    <property type="term" value="F:sequence-specific DNA binding"/>
    <property type="evidence" value="ECO:0007669"/>
    <property type="project" value="TreeGrafter"/>
</dbReference>
<evidence type="ECO:0000256" key="3">
    <source>
        <dbReference type="ARBA" id="ARBA00023125"/>
    </source>
</evidence>
<evidence type="ECO:0000259" key="6">
    <source>
        <dbReference type="PROSITE" id="PS50931"/>
    </source>
</evidence>
<dbReference type="GO" id="GO:0003700">
    <property type="term" value="F:DNA-binding transcription factor activity"/>
    <property type="evidence" value="ECO:0007669"/>
    <property type="project" value="InterPro"/>
</dbReference>
<sequence>MSAAVAVEPSSTSCAPARQPSTGPICCALRWPVDVPTARQHRHGRMEMGAVLPLLALRAFVETSRHGSLTAAAEVMGVTPGAVSQQLKQLQERLGVSLFDRTRHGVVLSAAGSRVYPELRQAFDQIASSLHALEAWQGRSTLRISAAPSFAAHWLAPRLADFSARHPGIDVQLDASPALVDLRRDGVDIAIRHGLGQYPGLHAEHLLAPALLPVASPALLATVPTITRVQHCLRLPLLQDSERSDWRLWFQALGLPQDARLQRGPAFDDDLLLIRAAAAGQGIALVRDIHVADEVASGRLQVVLQQPWPQSFAYYAVTRPGSEGSDRPMVAAFLAWLQDTMSTARAA</sequence>
<dbReference type="InterPro" id="IPR036390">
    <property type="entry name" value="WH_DNA-bd_sf"/>
</dbReference>
<evidence type="ECO:0000256" key="5">
    <source>
        <dbReference type="SAM" id="MobiDB-lite"/>
    </source>
</evidence>
<dbReference type="Pfam" id="PF03466">
    <property type="entry name" value="LysR_substrate"/>
    <property type="match status" value="1"/>
</dbReference>
<dbReference type="CDD" id="cd08432">
    <property type="entry name" value="PBP2_GcdR_TrpI_HvrB_AmpR_like"/>
    <property type="match status" value="1"/>
</dbReference>
<dbReference type="InterPro" id="IPR005119">
    <property type="entry name" value="LysR_subst-bd"/>
</dbReference>
<dbReference type="Gene3D" id="1.10.10.10">
    <property type="entry name" value="Winged helix-like DNA-binding domain superfamily/Winged helix DNA-binding domain"/>
    <property type="match status" value="1"/>
</dbReference>
<dbReference type="Pfam" id="PF00126">
    <property type="entry name" value="HTH_1"/>
    <property type="match status" value="1"/>
</dbReference>
<dbReference type="InterPro" id="IPR000847">
    <property type="entry name" value="LysR_HTH_N"/>
</dbReference>
<name>A0AA38XR12_9EURO</name>
<feature type="domain" description="HTH lysR-type" evidence="6">
    <location>
        <begin position="52"/>
        <end position="109"/>
    </location>
</feature>
<reference evidence="7" key="1">
    <citation type="submission" date="2022-10" db="EMBL/GenBank/DDBJ databases">
        <title>Culturing micro-colonial fungi from biological soil crusts in the Mojave desert and describing Neophaeococcomyces mojavensis, and introducing the new genera and species Taxawa tesnikishii.</title>
        <authorList>
            <person name="Kurbessoian T."/>
            <person name="Stajich J.E."/>
        </authorList>
    </citation>
    <scope>NUCLEOTIDE SEQUENCE</scope>
    <source>
        <strain evidence="7">TK_35</strain>
    </source>
</reference>
<comment type="caution">
    <text evidence="7">The sequence shown here is derived from an EMBL/GenBank/DDBJ whole genome shotgun (WGS) entry which is preliminary data.</text>
</comment>
<keyword evidence="4" id="KW-0804">Transcription</keyword>
<dbReference type="InterPro" id="IPR058163">
    <property type="entry name" value="LysR-type_TF_proteobact-type"/>
</dbReference>
<evidence type="ECO:0000256" key="4">
    <source>
        <dbReference type="ARBA" id="ARBA00023163"/>
    </source>
</evidence>
<dbReference type="PANTHER" id="PTHR30537">
    <property type="entry name" value="HTH-TYPE TRANSCRIPTIONAL REGULATOR"/>
    <property type="match status" value="1"/>
</dbReference>
<evidence type="ECO:0000256" key="2">
    <source>
        <dbReference type="ARBA" id="ARBA00023015"/>
    </source>
</evidence>
<evidence type="ECO:0000313" key="7">
    <source>
        <dbReference type="EMBL" id="KAJ9618169.1"/>
    </source>
</evidence>
<dbReference type="PANTHER" id="PTHR30537:SF26">
    <property type="entry name" value="GLYCINE CLEAVAGE SYSTEM TRANSCRIPTIONAL ACTIVATOR"/>
    <property type="match status" value="1"/>
</dbReference>